<dbReference type="KEGG" id="asau:88175923"/>
<evidence type="ECO:0000313" key="2">
    <source>
        <dbReference type="EMBL" id="WPK27474.1"/>
    </source>
</evidence>
<sequence length="460" mass="52891">MQMVINRYSRKNNRMLQTRNSSRNLRNSGNSKIDGCKDINETLLEMAKQLKTVLPTERRPSLGRRVFSLFSRCCIVLIRFVLPLFGILQSGTFGSVFILLGAIVNLFPEKLFSPFLPRGKALSSVPISIPQRYRFRNLDFLSRLNLLEGLVPQIRLIPYNGNLLCLTLLQASKNHYWDEKDEFRQCRRMIANFPNQNLFLKWFLKWNLSSHQVSELIEAHAAEALTYMKPARTYSEVLDVLRALDNLPYLHFQFQEVFHELTTISALSNPAVAAPLKLVYEQNRTYFAFFAAIDHSCWSILEKLPGRPLRPLRPSRLHQLRSGVNRLKDSREQRLTPLSPKFSLEKVTFSIPVIQIHFSPFCTPVCVGPQKLATYVYWDRGSSQSFVSPTVLQALNLTPRNAKEQGRLQMVGLHKQTFISHAVTLELTMPTFNQKFSLEFMVIDSGVAPIVLGVDFWDQL</sequence>
<keyword evidence="1" id="KW-0812">Transmembrane</keyword>
<dbReference type="GeneID" id="88175923"/>
<dbReference type="RefSeq" id="XP_062879852.1">
    <property type="nucleotide sequence ID" value="XM_063023782.1"/>
</dbReference>
<organism evidence="2 3">
    <name type="scientific">Australozyma saopauloensis</name>
    <dbReference type="NCBI Taxonomy" id="291208"/>
    <lineage>
        <taxon>Eukaryota</taxon>
        <taxon>Fungi</taxon>
        <taxon>Dikarya</taxon>
        <taxon>Ascomycota</taxon>
        <taxon>Saccharomycotina</taxon>
        <taxon>Pichiomycetes</taxon>
        <taxon>Metschnikowiaceae</taxon>
        <taxon>Australozyma</taxon>
    </lineage>
</organism>
<dbReference type="Gene3D" id="2.40.70.10">
    <property type="entry name" value="Acid Proteases"/>
    <property type="match status" value="1"/>
</dbReference>
<dbReference type="Proteomes" id="UP001338582">
    <property type="component" value="Chromosome 6"/>
</dbReference>
<keyword evidence="3" id="KW-1185">Reference proteome</keyword>
<dbReference type="AlphaFoldDB" id="A0AAX4HG64"/>
<keyword evidence="1" id="KW-1133">Transmembrane helix</keyword>
<dbReference type="InterPro" id="IPR021109">
    <property type="entry name" value="Peptidase_aspartic_dom_sf"/>
</dbReference>
<reference evidence="2 3" key="1">
    <citation type="submission" date="2023-10" db="EMBL/GenBank/DDBJ databases">
        <title>Draft Genome Sequence of Candida saopaulonensis from a very Premature Infant with Sepsis.</title>
        <authorList>
            <person name="Ning Y."/>
            <person name="Dai R."/>
            <person name="Xiao M."/>
            <person name="Xu Y."/>
            <person name="Yan Q."/>
            <person name="Zhang L."/>
        </authorList>
    </citation>
    <scope>NUCLEOTIDE SEQUENCE [LARGE SCALE GENOMIC DNA]</scope>
    <source>
        <strain evidence="2 3">19XY460</strain>
    </source>
</reference>
<proteinExistence type="predicted"/>
<evidence type="ECO:0000313" key="3">
    <source>
        <dbReference type="Proteomes" id="UP001338582"/>
    </source>
</evidence>
<name>A0AAX4HG64_9ASCO</name>
<dbReference type="EMBL" id="CP138899">
    <property type="protein sequence ID" value="WPK27474.1"/>
    <property type="molecule type" value="Genomic_DNA"/>
</dbReference>
<keyword evidence="1" id="KW-0472">Membrane</keyword>
<dbReference type="CDD" id="cd00303">
    <property type="entry name" value="retropepsin_like"/>
    <property type="match status" value="1"/>
</dbReference>
<evidence type="ECO:0000256" key="1">
    <source>
        <dbReference type="SAM" id="Phobius"/>
    </source>
</evidence>
<gene>
    <name evidence="2" type="ORF">PUMCH_004863</name>
</gene>
<accession>A0AAX4HG64</accession>
<feature type="transmembrane region" description="Helical" evidence="1">
    <location>
        <begin position="91"/>
        <end position="108"/>
    </location>
</feature>
<protein>
    <submittedName>
        <fullName evidence="2">Uncharacterized protein</fullName>
    </submittedName>
</protein>